<name>A0ABU6FX35_9BACL</name>
<gene>
    <name evidence="1" type="ORF">P4I72_05010</name>
</gene>
<protein>
    <submittedName>
        <fullName evidence="1">Extracellular solute-binding protein</fullName>
    </submittedName>
</protein>
<dbReference type="Pfam" id="PF01547">
    <property type="entry name" value="SBP_bac_1"/>
    <property type="match status" value="1"/>
</dbReference>
<comment type="caution">
    <text evidence="1">The sequence shown here is derived from an EMBL/GenBank/DDBJ whole genome shotgun (WGS) entry which is preliminary data.</text>
</comment>
<evidence type="ECO:0000313" key="2">
    <source>
        <dbReference type="Proteomes" id="UP001338137"/>
    </source>
</evidence>
<dbReference type="EMBL" id="JARLKY010000010">
    <property type="protein sequence ID" value="MEC0226472.1"/>
    <property type="molecule type" value="Genomic_DNA"/>
</dbReference>
<proteinExistence type="predicted"/>
<dbReference type="SUPFAM" id="SSF53850">
    <property type="entry name" value="Periplasmic binding protein-like II"/>
    <property type="match status" value="1"/>
</dbReference>
<sequence length="132" mass="14828">MECTESKRASKQAAKKGVTFKVATSAGWTKDIDKQLSKMFEEETGNRIEFQASPDDQYVNVLKAKFQTGEGPDVYLTPSGTGAVQFLPDTYALNLSGEPWVSRYTDWAKAGTTYNGKTISFNTRVFRQRFYV</sequence>
<dbReference type="Gene3D" id="3.40.190.10">
    <property type="entry name" value="Periplasmic binding protein-like II"/>
    <property type="match status" value="1"/>
</dbReference>
<evidence type="ECO:0000313" key="1">
    <source>
        <dbReference type="EMBL" id="MEC0226472.1"/>
    </source>
</evidence>
<accession>A0ABU6FX35</accession>
<dbReference type="Proteomes" id="UP001338137">
    <property type="component" value="Unassembled WGS sequence"/>
</dbReference>
<organism evidence="1 2">
    <name type="scientific">Paenibacillus alba</name>
    <dbReference type="NCBI Taxonomy" id="1197127"/>
    <lineage>
        <taxon>Bacteria</taxon>
        <taxon>Bacillati</taxon>
        <taxon>Bacillota</taxon>
        <taxon>Bacilli</taxon>
        <taxon>Bacillales</taxon>
        <taxon>Paenibacillaceae</taxon>
        <taxon>Paenibacillus</taxon>
    </lineage>
</organism>
<dbReference type="InterPro" id="IPR006059">
    <property type="entry name" value="SBP"/>
</dbReference>
<keyword evidence="2" id="KW-1185">Reference proteome</keyword>
<reference evidence="1 2" key="1">
    <citation type="submission" date="2023-03" db="EMBL/GenBank/DDBJ databases">
        <title>Bacillus Genome Sequencing.</title>
        <authorList>
            <person name="Dunlap C."/>
        </authorList>
    </citation>
    <scope>NUCLEOTIDE SEQUENCE [LARGE SCALE GENOMIC DNA]</scope>
    <source>
        <strain evidence="1 2">BD-533</strain>
    </source>
</reference>